<dbReference type="Gene3D" id="3.20.20.70">
    <property type="entry name" value="Aldolase class I"/>
    <property type="match status" value="1"/>
</dbReference>
<dbReference type="InterPro" id="IPR013785">
    <property type="entry name" value="Aldolase_TIM"/>
</dbReference>
<protein>
    <recommendedName>
        <fullName evidence="3">Radical SAM protein</fullName>
    </recommendedName>
</protein>
<evidence type="ECO:0000313" key="2">
    <source>
        <dbReference type="Proteomes" id="UP000242502"/>
    </source>
</evidence>
<gene>
    <name evidence="1" type="ORF">AB835_03510</name>
</gene>
<dbReference type="SUPFAM" id="SSF102114">
    <property type="entry name" value="Radical SAM enzymes"/>
    <property type="match status" value="1"/>
</dbReference>
<dbReference type="STRING" id="62101.AB835_03510"/>
<dbReference type="InterPro" id="IPR058240">
    <property type="entry name" value="rSAM_sf"/>
</dbReference>
<dbReference type="EMBL" id="MDLC01000008">
    <property type="protein sequence ID" value="ODS24518.1"/>
    <property type="molecule type" value="Genomic_DNA"/>
</dbReference>
<evidence type="ECO:0008006" key="3">
    <source>
        <dbReference type="Google" id="ProtNLM"/>
    </source>
</evidence>
<dbReference type="Proteomes" id="UP000242502">
    <property type="component" value="Unassembled WGS sequence"/>
</dbReference>
<evidence type="ECO:0000313" key="1">
    <source>
        <dbReference type="EMBL" id="ODS24518.1"/>
    </source>
</evidence>
<reference evidence="1 2" key="1">
    <citation type="journal article" date="2016" name="Appl. Environ. Microbiol.">
        <title>Lack of Overt Genome Reduction in the Bryostatin-Producing Bryozoan Symbiont "Candidatus Endobugula sertula".</title>
        <authorList>
            <person name="Miller I.J."/>
            <person name="Vanee N."/>
            <person name="Fong S.S."/>
            <person name="Lim-Fong G.E."/>
            <person name="Kwan J.C."/>
        </authorList>
    </citation>
    <scope>NUCLEOTIDE SEQUENCE [LARGE SCALE GENOMIC DNA]</scope>
    <source>
        <strain evidence="1">AB1-4</strain>
    </source>
</reference>
<proteinExistence type="predicted"/>
<organism evidence="1 2">
    <name type="scientific">Candidatus Endobugula sertula</name>
    <name type="common">Bugula neritina bacterial symbiont</name>
    <dbReference type="NCBI Taxonomy" id="62101"/>
    <lineage>
        <taxon>Bacteria</taxon>
        <taxon>Pseudomonadati</taxon>
        <taxon>Pseudomonadota</taxon>
        <taxon>Gammaproteobacteria</taxon>
        <taxon>Cellvibrionales</taxon>
        <taxon>Cellvibrionaceae</taxon>
        <taxon>Candidatus Endobugula</taxon>
    </lineage>
</organism>
<accession>A0A1D2QSE9</accession>
<sequence length="290" mass="32376">MSGGEALLRPKLVHRLAEMARRVGVKSSVLSGLFFANHSTIPKNIEKAIRSVDHFSVSTDIFHEAEVPRRNVFKTLETVLSYGSHVSIHIVGRDQDDPYLLEVTEEIQENFGESVPILVNSLSSFGRARDWLKVDGKKQRPLVQAMPCTMAAWPVMSYDGTIVACGNDDAIDHLPKHLYLGHAQKHSWQQISEKTRKSYILRAIRLFGPDYIAQTYSDEKNTCDGYCETCMALSSDATLEKHLQTIMQRNSTHTMEELVLSMHQQGGAESFIRSQGVAKYASLAILGAPT</sequence>
<comment type="caution">
    <text evidence="1">The sequence shown here is derived from an EMBL/GenBank/DDBJ whole genome shotgun (WGS) entry which is preliminary data.</text>
</comment>
<name>A0A1D2QSE9_9GAMM</name>
<dbReference type="AlphaFoldDB" id="A0A1D2QSE9"/>